<dbReference type="EMBL" id="CM047746">
    <property type="protein sequence ID" value="KAJ0021357.1"/>
    <property type="molecule type" value="Genomic_DNA"/>
</dbReference>
<protein>
    <submittedName>
        <fullName evidence="1">Uncharacterized protein</fullName>
    </submittedName>
</protein>
<reference evidence="2" key="1">
    <citation type="journal article" date="2023" name="G3 (Bethesda)">
        <title>Genome assembly and association tests identify interacting loci associated with vigor, precocity, and sex in interspecific pistachio rootstocks.</title>
        <authorList>
            <person name="Palmer W."/>
            <person name="Jacygrad E."/>
            <person name="Sagayaradj S."/>
            <person name="Cavanaugh K."/>
            <person name="Han R."/>
            <person name="Bertier L."/>
            <person name="Beede B."/>
            <person name="Kafkas S."/>
            <person name="Golino D."/>
            <person name="Preece J."/>
            <person name="Michelmore R."/>
        </authorList>
    </citation>
    <scope>NUCLEOTIDE SEQUENCE [LARGE SCALE GENOMIC DNA]</scope>
</reference>
<accession>A0ACC0XS31</accession>
<comment type="caution">
    <text evidence="1">The sequence shown here is derived from an EMBL/GenBank/DDBJ whole genome shotgun (WGS) entry which is preliminary data.</text>
</comment>
<sequence>MEGAYKRGVHGLPPLPISLSISGNNGGANQEIASSENLSTTLAADLQDKKQKRILASRQYSQKYRLKQLHYILQLETEVKALQAEVVITSPRIKYFRRQNSLLRAENVFMKEKLNAISNECTFKEVQYEELKGEREIFKQLFKQQEEAAGLVKAKPADQNCTLEFNLFQEPHPSMPPQMFNQNMNPFAPGQI</sequence>
<evidence type="ECO:0000313" key="1">
    <source>
        <dbReference type="EMBL" id="KAJ0021357.1"/>
    </source>
</evidence>
<keyword evidence="2" id="KW-1185">Reference proteome</keyword>
<gene>
    <name evidence="1" type="ORF">Pint_32497</name>
</gene>
<dbReference type="Proteomes" id="UP001163603">
    <property type="component" value="Chromosome 11"/>
</dbReference>
<organism evidence="1 2">
    <name type="scientific">Pistacia integerrima</name>
    <dbReference type="NCBI Taxonomy" id="434235"/>
    <lineage>
        <taxon>Eukaryota</taxon>
        <taxon>Viridiplantae</taxon>
        <taxon>Streptophyta</taxon>
        <taxon>Embryophyta</taxon>
        <taxon>Tracheophyta</taxon>
        <taxon>Spermatophyta</taxon>
        <taxon>Magnoliopsida</taxon>
        <taxon>eudicotyledons</taxon>
        <taxon>Gunneridae</taxon>
        <taxon>Pentapetalae</taxon>
        <taxon>rosids</taxon>
        <taxon>malvids</taxon>
        <taxon>Sapindales</taxon>
        <taxon>Anacardiaceae</taxon>
        <taxon>Pistacia</taxon>
    </lineage>
</organism>
<evidence type="ECO:0000313" key="2">
    <source>
        <dbReference type="Proteomes" id="UP001163603"/>
    </source>
</evidence>
<proteinExistence type="predicted"/>
<name>A0ACC0XS31_9ROSI</name>